<keyword evidence="5" id="KW-1185">Reference proteome</keyword>
<evidence type="ECO:0000313" key="5">
    <source>
        <dbReference type="Proteomes" id="UP000076226"/>
    </source>
</evidence>
<dbReference type="Gene3D" id="3.90.550.10">
    <property type="entry name" value="Spore Coat Polysaccharide Biosynthesis Protein SpsA, Chain A"/>
    <property type="match status" value="1"/>
</dbReference>
<dbReference type="PANTHER" id="PTHR13778">
    <property type="entry name" value="GLYCOSYLTRANSFERASE 8 DOMAIN-CONTAINING PROTEIN"/>
    <property type="match status" value="1"/>
</dbReference>
<sequence>MVIVSATNDHYAQHLAVMLTSLLKNQKMNRPIHIYILYSDLSTISMAKLQRVVGQFHTPITFLRVDVQLFADFASGSGGQKYISKEAYYRMIIPDVLGEEISKALYLDCDIIVRTDLTELWETNIEEYDLAAVDESRVLTKSDRDIRMNRLSLPPDSYYFNSGVLLMNLKRWREKNISAELMEFVKSHGDKLALMDQDALNAVLFNRWLRLDDKWNFTAAHSAKRSSKKAAILHFTGPEKPWNSKSPFAKEYRKYLKKSLWEKPLSLE</sequence>
<protein>
    <recommendedName>
        <fullName evidence="6">Glycosyltransferase family 8 protein</fullName>
    </recommendedName>
</protein>
<proteinExistence type="predicted"/>
<name>A0ABN4NHY2_9BACL</name>
<organism evidence="4 5">
    <name type="scientific">Geobacillus subterraneus</name>
    <dbReference type="NCBI Taxonomy" id="129338"/>
    <lineage>
        <taxon>Bacteria</taxon>
        <taxon>Bacillati</taxon>
        <taxon>Bacillota</taxon>
        <taxon>Bacilli</taxon>
        <taxon>Bacillales</taxon>
        <taxon>Anoxybacillaceae</taxon>
        <taxon>Geobacillus</taxon>
    </lineage>
</organism>
<reference evidence="4 5" key="1">
    <citation type="submission" date="2016-02" db="EMBL/GenBank/DDBJ databases">
        <title>Complete genome sequence of Geobacillus subterraneus KCTC 3922T.</title>
        <authorList>
            <person name="Lee D.-W."/>
            <person name="Lee Y.-J."/>
            <person name="Lee S.-J."/>
            <person name="Park G.-S."/>
            <person name="Lee S.-J."/>
            <person name="Shin J.-H."/>
        </authorList>
    </citation>
    <scope>NUCLEOTIDE SEQUENCE [LARGE SCALE GENOMIC DNA]</scope>
    <source>
        <strain evidence="4 5">KCTC 3922</strain>
    </source>
</reference>
<dbReference type="CDD" id="cd04194">
    <property type="entry name" value="GT8_A4GalT_like"/>
    <property type="match status" value="1"/>
</dbReference>
<keyword evidence="3" id="KW-0479">Metal-binding</keyword>
<dbReference type="EMBL" id="CP014342">
    <property type="protein sequence ID" value="AMX84315.1"/>
    <property type="molecule type" value="Genomic_DNA"/>
</dbReference>
<dbReference type="SUPFAM" id="SSF53448">
    <property type="entry name" value="Nucleotide-diphospho-sugar transferases"/>
    <property type="match status" value="1"/>
</dbReference>
<dbReference type="Proteomes" id="UP000076226">
    <property type="component" value="Chromosome"/>
</dbReference>
<gene>
    <name evidence="4" type="ORF">GS3922_11940</name>
</gene>
<dbReference type="InterPro" id="IPR029044">
    <property type="entry name" value="Nucleotide-diphossugar_trans"/>
</dbReference>
<accession>A0ABN4NHY2</accession>
<evidence type="ECO:0000256" key="1">
    <source>
        <dbReference type="ARBA" id="ARBA00022676"/>
    </source>
</evidence>
<evidence type="ECO:0000256" key="2">
    <source>
        <dbReference type="ARBA" id="ARBA00022679"/>
    </source>
</evidence>
<dbReference type="GeneID" id="32408605"/>
<dbReference type="Pfam" id="PF01501">
    <property type="entry name" value="Glyco_transf_8"/>
    <property type="match status" value="1"/>
</dbReference>
<evidence type="ECO:0000256" key="3">
    <source>
        <dbReference type="ARBA" id="ARBA00022723"/>
    </source>
</evidence>
<keyword evidence="1" id="KW-0328">Glycosyltransferase</keyword>
<dbReference type="PANTHER" id="PTHR13778:SF47">
    <property type="entry name" value="LIPOPOLYSACCHARIDE 1,3-GALACTOSYLTRANSFERASE"/>
    <property type="match status" value="1"/>
</dbReference>
<dbReference type="InterPro" id="IPR050748">
    <property type="entry name" value="Glycosyltrans_8_dom-fam"/>
</dbReference>
<keyword evidence="2" id="KW-0808">Transferase</keyword>
<dbReference type="InterPro" id="IPR002495">
    <property type="entry name" value="Glyco_trans_8"/>
</dbReference>
<evidence type="ECO:0000313" key="4">
    <source>
        <dbReference type="EMBL" id="AMX84315.1"/>
    </source>
</evidence>
<evidence type="ECO:0008006" key="6">
    <source>
        <dbReference type="Google" id="ProtNLM"/>
    </source>
</evidence>